<keyword evidence="2" id="KW-1185">Reference proteome</keyword>
<dbReference type="InterPro" id="IPR045738">
    <property type="entry name" value="DUF6088"/>
</dbReference>
<accession>A0A447CUH7</accession>
<comment type="caution">
    <text evidence="1">The sequence shown here is derived from an EMBL/GenBank/DDBJ whole genome shotgun (WGS) entry which is preliminary data.</text>
</comment>
<evidence type="ECO:0000313" key="1">
    <source>
        <dbReference type="EMBL" id="VCU08878.1"/>
    </source>
</evidence>
<name>A0A447CUH7_9BRAD</name>
<evidence type="ECO:0008006" key="3">
    <source>
        <dbReference type="Google" id="ProtNLM"/>
    </source>
</evidence>
<sequence>MSVRSLRQTSDTKASPVCPKNVALFGHDLAFVRKMYHISDMTTLAHDTDLRSRLLARIASSPNEVWTPGDFADLGSRAAVDKTLQRLAAAGDLRRIDRGLYDQPRKNELTGRPAVPDYRAVIRAVTRRDQARAVVDGMTAANDLGLTTAVPARIEVLVDARLKPIKLGKQEIHFKFAAPSRLYWAGRPAMRVVQALHWMQDMLAQDDERARVRTALRRLFADPKHGQPIRDDLRAGLSALPIWMQEFLRGLLSATDADEGQP</sequence>
<reference evidence="2" key="1">
    <citation type="submission" date="2018-10" db="EMBL/GenBank/DDBJ databases">
        <authorList>
            <person name="Peiro R."/>
            <person name="Begona"/>
            <person name="Cbmso G."/>
            <person name="Lopez M."/>
            <person name="Gonzalez S."/>
            <person name="Sacristan E."/>
            <person name="Castillo E."/>
        </authorList>
    </citation>
    <scope>NUCLEOTIDE SEQUENCE [LARGE SCALE GENOMIC DNA]</scope>
</reference>
<dbReference type="Proteomes" id="UP000289200">
    <property type="component" value="Unassembled WGS sequence"/>
</dbReference>
<dbReference type="EMBL" id="UWOC01000148">
    <property type="protein sequence ID" value="VCU08878.1"/>
    <property type="molecule type" value="Genomic_DNA"/>
</dbReference>
<proteinExistence type="predicted"/>
<dbReference type="Pfam" id="PF19570">
    <property type="entry name" value="DUF6088"/>
    <property type="match status" value="1"/>
</dbReference>
<organism evidence="1 2">
    <name type="scientific">Rhodoplanes serenus</name>
    <dbReference type="NCBI Taxonomy" id="200615"/>
    <lineage>
        <taxon>Bacteria</taxon>
        <taxon>Pseudomonadati</taxon>
        <taxon>Pseudomonadota</taxon>
        <taxon>Alphaproteobacteria</taxon>
        <taxon>Hyphomicrobiales</taxon>
        <taxon>Nitrobacteraceae</taxon>
        <taxon>Rhodoplanes</taxon>
    </lineage>
</organism>
<dbReference type="AlphaFoldDB" id="A0A447CUH7"/>
<gene>
    <name evidence="1" type="ORF">RHODGE_RHODGE_02636</name>
</gene>
<evidence type="ECO:0000313" key="2">
    <source>
        <dbReference type="Proteomes" id="UP000289200"/>
    </source>
</evidence>
<protein>
    <recommendedName>
        <fullName evidence="3">Transcriptional regulator, AbiEi antitoxin, Type IV TA system</fullName>
    </recommendedName>
</protein>